<evidence type="ECO:0000256" key="3">
    <source>
        <dbReference type="ARBA" id="ARBA00023125"/>
    </source>
</evidence>
<feature type="domain" description="Reverse transcriptase" evidence="5">
    <location>
        <begin position="706"/>
        <end position="888"/>
    </location>
</feature>
<accession>A0AA47N6P7</accession>
<evidence type="ECO:0000313" key="7">
    <source>
        <dbReference type="Proteomes" id="UP001174136"/>
    </source>
</evidence>
<feature type="region of interest" description="Disordered" evidence="4">
    <location>
        <begin position="587"/>
        <end position="642"/>
    </location>
</feature>
<evidence type="ECO:0000259" key="5">
    <source>
        <dbReference type="PROSITE" id="PS50878"/>
    </source>
</evidence>
<dbReference type="PANTHER" id="PTHR33050:SF7">
    <property type="entry name" value="RIBONUCLEASE H"/>
    <property type="match status" value="1"/>
</dbReference>
<gene>
    <name evidence="6" type="primary">TY3B-G_1</name>
    <name evidence="6" type="ORF">N1851_005752</name>
</gene>
<dbReference type="CDD" id="cd03714">
    <property type="entry name" value="RT_DIRS1"/>
    <property type="match status" value="1"/>
</dbReference>
<dbReference type="SUPFAM" id="SSF56672">
    <property type="entry name" value="DNA/RNA polymerases"/>
    <property type="match status" value="1"/>
</dbReference>
<evidence type="ECO:0000256" key="4">
    <source>
        <dbReference type="SAM" id="MobiDB-lite"/>
    </source>
</evidence>
<dbReference type="InterPro" id="IPR043502">
    <property type="entry name" value="DNA/RNA_pol_sf"/>
</dbReference>
<dbReference type="PROSITE" id="PS50878">
    <property type="entry name" value="RT_POL"/>
    <property type="match status" value="1"/>
</dbReference>
<name>A0AA47N6P7_MERPO</name>
<dbReference type="Gene3D" id="3.30.70.270">
    <property type="match status" value="1"/>
</dbReference>
<dbReference type="InterPro" id="IPR000477">
    <property type="entry name" value="RT_dom"/>
</dbReference>
<organism evidence="6 7">
    <name type="scientific">Merluccius polli</name>
    <name type="common">Benguela hake</name>
    <name type="synonym">Merluccius cadenati</name>
    <dbReference type="NCBI Taxonomy" id="89951"/>
    <lineage>
        <taxon>Eukaryota</taxon>
        <taxon>Metazoa</taxon>
        <taxon>Chordata</taxon>
        <taxon>Craniata</taxon>
        <taxon>Vertebrata</taxon>
        <taxon>Euteleostomi</taxon>
        <taxon>Actinopterygii</taxon>
        <taxon>Neopterygii</taxon>
        <taxon>Teleostei</taxon>
        <taxon>Neoteleostei</taxon>
        <taxon>Acanthomorphata</taxon>
        <taxon>Zeiogadaria</taxon>
        <taxon>Gadariae</taxon>
        <taxon>Gadiformes</taxon>
        <taxon>Gadoidei</taxon>
        <taxon>Merlucciidae</taxon>
        <taxon>Merluccius</taxon>
    </lineage>
</organism>
<feature type="region of interest" description="Disordered" evidence="4">
    <location>
        <begin position="525"/>
        <end position="556"/>
    </location>
</feature>
<feature type="region of interest" description="Disordered" evidence="4">
    <location>
        <begin position="133"/>
        <end position="179"/>
    </location>
</feature>
<feature type="compositionally biased region" description="Basic residues" evidence="4">
    <location>
        <begin position="618"/>
        <end position="629"/>
    </location>
</feature>
<feature type="compositionally biased region" description="Basic residues" evidence="4">
    <location>
        <begin position="597"/>
        <end position="606"/>
    </location>
</feature>
<dbReference type="Gene3D" id="1.10.150.130">
    <property type="match status" value="1"/>
</dbReference>
<dbReference type="Gene3D" id="3.10.10.10">
    <property type="entry name" value="HIV Type 1 Reverse Transcriptase, subunit A, domain 1"/>
    <property type="match status" value="1"/>
</dbReference>
<dbReference type="CDD" id="cd09275">
    <property type="entry name" value="RNase_HI_RT_DIRS1"/>
    <property type="match status" value="1"/>
</dbReference>
<feature type="compositionally biased region" description="Basic and acidic residues" evidence="4">
    <location>
        <begin position="529"/>
        <end position="538"/>
    </location>
</feature>
<dbReference type="InterPro" id="IPR052055">
    <property type="entry name" value="Hepadnavirus_pol/RT"/>
</dbReference>
<proteinExistence type="inferred from homology"/>
<dbReference type="Proteomes" id="UP001174136">
    <property type="component" value="Unassembled WGS sequence"/>
</dbReference>
<dbReference type="Pfam" id="PF00078">
    <property type="entry name" value="RVT_1"/>
    <property type="match status" value="1"/>
</dbReference>
<feature type="region of interest" description="Disordered" evidence="4">
    <location>
        <begin position="448"/>
        <end position="510"/>
    </location>
</feature>
<reference evidence="6" key="1">
    <citation type="journal article" date="2023" name="Front. Mar. Sci.">
        <title>A new Merluccius polli reference genome to investigate the effects of global change in West African waters.</title>
        <authorList>
            <person name="Mateo J.L."/>
            <person name="Blanco-Fernandez C."/>
            <person name="Garcia-Vazquez E."/>
            <person name="Machado-Schiaffino G."/>
        </authorList>
    </citation>
    <scope>NUCLEOTIDE SEQUENCE</scope>
    <source>
        <strain evidence="6">C29</strain>
        <tissue evidence="6">Fin</tissue>
    </source>
</reference>
<dbReference type="EC" id="3.1.26.4" evidence="2"/>
<dbReference type="InterPro" id="IPR043128">
    <property type="entry name" value="Rev_trsase/Diguanyl_cyclase"/>
</dbReference>
<keyword evidence="7" id="KW-1185">Reference proteome</keyword>
<dbReference type="EMBL" id="JAOPHQ010000913">
    <property type="protein sequence ID" value="KAK0152709.1"/>
    <property type="molecule type" value="Genomic_DNA"/>
</dbReference>
<dbReference type="InterPro" id="IPR010998">
    <property type="entry name" value="Integrase_recombinase_N"/>
</dbReference>
<keyword evidence="3" id="KW-0238">DNA-binding</keyword>
<evidence type="ECO:0000256" key="2">
    <source>
        <dbReference type="ARBA" id="ARBA00012180"/>
    </source>
</evidence>
<protein>
    <recommendedName>
        <fullName evidence="2">ribonuclease H</fullName>
        <ecNumber evidence="2">3.1.26.4</ecNumber>
    </recommendedName>
</protein>
<dbReference type="SUPFAM" id="SSF47823">
    <property type="entry name" value="lambda integrase-like, N-terminal domain"/>
    <property type="match status" value="1"/>
</dbReference>
<dbReference type="GO" id="GO:0003677">
    <property type="term" value="F:DNA binding"/>
    <property type="evidence" value="ECO:0007669"/>
    <property type="project" value="UniProtKB-KW"/>
</dbReference>
<dbReference type="GO" id="GO:0004523">
    <property type="term" value="F:RNA-DNA hybrid ribonuclease activity"/>
    <property type="evidence" value="ECO:0007669"/>
    <property type="project" value="UniProtKB-EC"/>
</dbReference>
<comment type="similarity">
    <text evidence="1">Belongs to the beta type-B retroviral polymerase family. HERV class-II K(HML-2) pol subfamily.</text>
</comment>
<evidence type="ECO:0000256" key="1">
    <source>
        <dbReference type="ARBA" id="ARBA00010879"/>
    </source>
</evidence>
<sequence>MQSELVPTLTEGSGKPLTKACVCGNKMSGADSHSVCIYCLGLEHAKAALASPTTCEHCARFSNKTRRRRLTKQAKLFAADPAMGVTDPPLPELAGVSRGLGALPGTSWGSEVDLTEDSQPLELTQPDAVGASLLAEPDDAGGGHSESGEDSISLGSDEEEEDDSYSPRTASPMAVGGACASSSSPAVSVDLYEACKRAAARLDIEWPEPPAVATTSRYEGKRLPKAKASTSLLLPAFPECLEEATRSWSKPLSAKTPVQGGSALDWAGMEEKGFSHLPPVEPLLASHLHPMQKSAMTSASPTLPSKADSFQSSLTDKGYKAMATTVKALNASSLLLAYQAELEVDMSTSPTPTLWDELCLVTDLCLRLHRSAVQASGRAMALMVAQERARWLNLSSLSLREKTQLLDVPVDPKGLFGPAYSIMLQRWEEKKREGEALRLCLPRRAPFPSNAPGQVFAQPRAPPPAFRIPKRQPQPAHGAGRGQTKPPDHGGAWGRKPPVPAAPPGRADEGVFKAPQTAWRSLFSALSSRPDKEREGQPSRELGGAAAVSSGHIQVQKHTPVPRITHMFPSSGSMFIKNDPMRASRPRAEGAVSCQKTKTKNDKHKKGTELNKTVHGGHERRRATHHVRSARHDSGTGGAGTTVWPGSTVACVRCVRLGYKDCNRRLQAPICVHSSPFRRDTAVAGPGEKAHVLREEITSLKNKRAIQIVPPEENQSGFYSRYFLVPKKGGSLRPILDLRALNRYMRQYSFRMLTHAALVRFVRPGDWFTSVDLTNAYFHIPIYPPHRKYLRFAFQGVTYEYLVLPFGLSLSPRVFVKCTEAAIAPLRLKGMRLATYIDDWLLATQSPQEAQAQTSLLISHLVSLGFTINVKKSVLVPTQNITFIGLCLDSVTFKARLSAERVEAFQACLALFRRGTMLTFRTCLRLLGLMASALVVVPLGRLHMRPVQRWVASLKLNPIRQGHCRVLISMACVLALRPWRRASFLTAGVAMGTILARKVLSTDASRAGWGAVYEGRTINGTWSSHMQFVHINCLELRAVSLALKHFLPFLRGQHVLVRMDNTTVVAYINRQGGLRSPQMHTLAHRLTMWGNAHLLSLRATHVPGARNWGADLMSRGDPRYKDWKLHSVVVNQIWERYGRAEVDLFASEENTQCPLFYSLTGRSAPMGLDALAYECPVAVQPALASACAQGSPDAGARGNLPSSSGAHGSVGLARERMNLTTAGLPWNVITTIQGARASSTRYAYDGKWRAFEEWCGEAGEIAFQSPVPVILMFLQDLLDKGKAFSTVKVYSHFH</sequence>
<evidence type="ECO:0000313" key="6">
    <source>
        <dbReference type="EMBL" id="KAK0152709.1"/>
    </source>
</evidence>
<dbReference type="PANTHER" id="PTHR33050">
    <property type="entry name" value="REVERSE TRANSCRIPTASE DOMAIN-CONTAINING PROTEIN"/>
    <property type="match status" value="1"/>
</dbReference>
<comment type="caution">
    <text evidence="6">The sequence shown here is derived from an EMBL/GenBank/DDBJ whole genome shotgun (WGS) entry which is preliminary data.</text>
</comment>